<dbReference type="Pfam" id="PF05145">
    <property type="entry name" value="AbrB"/>
    <property type="match status" value="1"/>
</dbReference>
<dbReference type="AlphaFoldDB" id="A0A841SSY3"/>
<dbReference type="NCBIfam" id="TIGR03082">
    <property type="entry name" value="Gneg_AbrB_dup"/>
    <property type="match status" value="2"/>
</dbReference>
<feature type="transmembrane region" description="Helical" evidence="1">
    <location>
        <begin position="210"/>
        <end position="227"/>
    </location>
</feature>
<comment type="caution">
    <text evidence="2">The sequence shown here is derived from an EMBL/GenBank/DDBJ whole genome shotgun (WGS) entry which is preliminary data.</text>
</comment>
<organism evidence="2 3">
    <name type="scientific">Cohnella thailandensis</name>
    <dbReference type="NCBI Taxonomy" id="557557"/>
    <lineage>
        <taxon>Bacteria</taxon>
        <taxon>Bacillati</taxon>
        <taxon>Bacillota</taxon>
        <taxon>Bacilli</taxon>
        <taxon>Bacillales</taxon>
        <taxon>Paenibacillaceae</taxon>
        <taxon>Cohnella</taxon>
    </lineage>
</organism>
<keyword evidence="1" id="KW-0812">Transmembrane</keyword>
<keyword evidence="1" id="KW-1133">Transmembrane helix</keyword>
<feature type="transmembrane region" description="Helical" evidence="1">
    <location>
        <begin position="82"/>
        <end position="103"/>
    </location>
</feature>
<keyword evidence="1" id="KW-0472">Membrane</keyword>
<name>A0A841SSY3_9BACL</name>
<proteinExistence type="predicted"/>
<feature type="transmembrane region" description="Helical" evidence="1">
    <location>
        <begin position="142"/>
        <end position="165"/>
    </location>
</feature>
<dbReference type="InterPro" id="IPR017516">
    <property type="entry name" value="AbrB_dup"/>
</dbReference>
<dbReference type="GO" id="GO:0016020">
    <property type="term" value="C:membrane"/>
    <property type="evidence" value="ECO:0007669"/>
    <property type="project" value="InterPro"/>
</dbReference>
<feature type="transmembrane region" description="Helical" evidence="1">
    <location>
        <begin position="233"/>
        <end position="253"/>
    </location>
</feature>
<dbReference type="PANTHER" id="PTHR38457">
    <property type="entry name" value="REGULATOR ABRB-RELATED"/>
    <property type="match status" value="1"/>
</dbReference>
<protein>
    <submittedName>
        <fullName evidence="2">AbrB family transcriptional regulator</fullName>
    </submittedName>
</protein>
<dbReference type="PIRSF" id="PIRSF038991">
    <property type="entry name" value="Protein_AbrB"/>
    <property type="match status" value="1"/>
</dbReference>
<reference evidence="2 3" key="1">
    <citation type="submission" date="2020-08" db="EMBL/GenBank/DDBJ databases">
        <title>Cohnella phylogeny.</title>
        <authorList>
            <person name="Dunlap C."/>
        </authorList>
    </citation>
    <scope>NUCLEOTIDE SEQUENCE [LARGE SCALE GENOMIC DNA]</scope>
    <source>
        <strain evidence="2 3">DSM 25241</strain>
    </source>
</reference>
<dbReference type="PANTHER" id="PTHR38457:SF1">
    <property type="entry name" value="REGULATOR ABRB-RELATED"/>
    <property type="match status" value="1"/>
</dbReference>
<feature type="transmembrane region" description="Helical" evidence="1">
    <location>
        <begin position="109"/>
        <end position="130"/>
    </location>
</feature>
<accession>A0A841SSY3</accession>
<keyword evidence="3" id="KW-1185">Reference proteome</keyword>
<evidence type="ECO:0000313" key="2">
    <source>
        <dbReference type="EMBL" id="MBB6634332.1"/>
    </source>
</evidence>
<dbReference type="Proteomes" id="UP000535838">
    <property type="component" value="Unassembled WGS sequence"/>
</dbReference>
<sequence>MVKNLAIALLLSLAGGLLFTALQIPLPWLLGPMTAAFLGTRFPKLVQPRWPGSIRDVALILIGYSIGLSFSSHTLREMGHQLPTMLLMTTLLLVASTAIGFAVSKLTGISFPTVLMGSIPGGMNQMLVLAEETKGIDITVVTFLQVSRLMMIIFCVPLLVFSPVFGGAHSQDLLPTEAAARWGDLFPNVLVFGVVCFAAAWLAKRVRFPSAYLLGPMIATAVVQGLGLDGPALPTGVLNAAQLMIGTYVGLLLRPEKLENKLRLVTLAALSGAALLGIALGLCAMLTVLHPVSPMTAFLSMSPGGMDQMGIIAHEVRADIAIVTSYQIFRTWFIYFAIPPLIRLLFKRLEKRAALASAQKS</sequence>
<evidence type="ECO:0000313" key="3">
    <source>
        <dbReference type="Proteomes" id="UP000535838"/>
    </source>
</evidence>
<feature type="transmembrane region" description="Helical" evidence="1">
    <location>
        <begin position="265"/>
        <end position="289"/>
    </location>
</feature>
<dbReference type="EMBL" id="JACJVQ010000006">
    <property type="protein sequence ID" value="MBB6634332.1"/>
    <property type="molecule type" value="Genomic_DNA"/>
</dbReference>
<dbReference type="GO" id="GO:0010468">
    <property type="term" value="P:regulation of gene expression"/>
    <property type="evidence" value="ECO:0007669"/>
    <property type="project" value="InterPro"/>
</dbReference>
<gene>
    <name evidence="2" type="ORF">H7B67_09435</name>
</gene>
<feature type="transmembrane region" description="Helical" evidence="1">
    <location>
        <begin position="52"/>
        <end position="70"/>
    </location>
</feature>
<dbReference type="InterPro" id="IPR007820">
    <property type="entry name" value="AbrB_fam"/>
</dbReference>
<feature type="transmembrane region" description="Helical" evidence="1">
    <location>
        <begin position="185"/>
        <end position="203"/>
    </location>
</feature>
<feature type="transmembrane region" description="Helical" evidence="1">
    <location>
        <begin position="328"/>
        <end position="346"/>
    </location>
</feature>
<evidence type="ECO:0000256" key="1">
    <source>
        <dbReference type="SAM" id="Phobius"/>
    </source>
</evidence>